<keyword evidence="5 7" id="KW-1133">Transmembrane helix</keyword>
<protein>
    <submittedName>
        <fullName evidence="9">MFS transporter</fullName>
    </submittedName>
</protein>
<dbReference type="EMBL" id="JBDXSU010000020">
    <property type="protein sequence ID" value="MFB5192359.1"/>
    <property type="molecule type" value="Genomic_DNA"/>
</dbReference>
<feature type="transmembrane region" description="Helical" evidence="7">
    <location>
        <begin position="43"/>
        <end position="64"/>
    </location>
</feature>
<feature type="transmembrane region" description="Helical" evidence="7">
    <location>
        <begin position="290"/>
        <end position="309"/>
    </location>
</feature>
<feature type="transmembrane region" description="Helical" evidence="7">
    <location>
        <begin position="381"/>
        <end position="401"/>
    </location>
</feature>
<reference evidence="9 10" key="1">
    <citation type="journal article" date="2024" name="Int. J. Mol. Sci.">
        <title>Exploration of Alicyclobacillus spp. Genome in Search of Antibiotic Resistance.</title>
        <authorList>
            <person name="Bucka-Kolendo J."/>
            <person name="Kiousi D.E."/>
            <person name="Dekowska A."/>
            <person name="Mikolajczuk-Szczyrba A."/>
            <person name="Karadedos D.M."/>
            <person name="Michael P."/>
            <person name="Galanis A."/>
            <person name="Sokolowska B."/>
        </authorList>
    </citation>
    <scope>NUCLEOTIDE SEQUENCE [LARGE SCALE GENOMIC DNA]</scope>
    <source>
        <strain evidence="9 10">KKP 3000</strain>
    </source>
</reference>
<accession>A0ABV5AJC1</accession>
<proteinExistence type="predicted"/>
<dbReference type="SUPFAM" id="SSF103473">
    <property type="entry name" value="MFS general substrate transporter"/>
    <property type="match status" value="1"/>
</dbReference>
<dbReference type="Gene3D" id="1.20.1250.20">
    <property type="entry name" value="MFS general substrate transporter like domains"/>
    <property type="match status" value="2"/>
</dbReference>
<evidence type="ECO:0000313" key="10">
    <source>
        <dbReference type="Proteomes" id="UP001579974"/>
    </source>
</evidence>
<evidence type="ECO:0000256" key="4">
    <source>
        <dbReference type="ARBA" id="ARBA00022692"/>
    </source>
</evidence>
<evidence type="ECO:0000256" key="6">
    <source>
        <dbReference type="ARBA" id="ARBA00023136"/>
    </source>
</evidence>
<feature type="transmembrane region" description="Helical" evidence="7">
    <location>
        <begin position="85"/>
        <end position="112"/>
    </location>
</feature>
<dbReference type="PROSITE" id="PS50850">
    <property type="entry name" value="MFS"/>
    <property type="match status" value="1"/>
</dbReference>
<comment type="caution">
    <text evidence="9">The sequence shown here is derived from an EMBL/GenBank/DDBJ whole genome shotgun (WGS) entry which is preliminary data.</text>
</comment>
<dbReference type="CDD" id="cd06173">
    <property type="entry name" value="MFS_MefA_like"/>
    <property type="match status" value="1"/>
</dbReference>
<dbReference type="InterPro" id="IPR036259">
    <property type="entry name" value="MFS_trans_sf"/>
</dbReference>
<evidence type="ECO:0000256" key="2">
    <source>
        <dbReference type="ARBA" id="ARBA00022448"/>
    </source>
</evidence>
<feature type="transmembrane region" description="Helical" evidence="7">
    <location>
        <begin position="163"/>
        <end position="185"/>
    </location>
</feature>
<dbReference type="InterPro" id="IPR020846">
    <property type="entry name" value="MFS_dom"/>
</dbReference>
<feature type="transmembrane region" description="Helical" evidence="7">
    <location>
        <begin position="132"/>
        <end position="156"/>
    </location>
</feature>
<dbReference type="PANTHER" id="PTHR23513">
    <property type="entry name" value="INTEGRAL MEMBRANE EFFLUX PROTEIN-RELATED"/>
    <property type="match status" value="1"/>
</dbReference>
<keyword evidence="3" id="KW-1003">Cell membrane</keyword>
<keyword evidence="2" id="KW-0813">Transport</keyword>
<evidence type="ECO:0000256" key="7">
    <source>
        <dbReference type="SAM" id="Phobius"/>
    </source>
</evidence>
<dbReference type="InterPro" id="IPR011701">
    <property type="entry name" value="MFS"/>
</dbReference>
<dbReference type="RefSeq" id="WP_275474057.1">
    <property type="nucleotide sequence ID" value="NZ_CP162940.1"/>
</dbReference>
<sequence>MKRIDKGKVSATILITSSGISNIGDCVYLVALNLYVLNTTNSAFLVALIWCVPLVAQLLIGGWIGSVTDRLPLRSTLITTEISRAIVVFLLPLVPIVWIYPLLFLLGWGSTIFNRSFLPYRTLLIPVEHQKFVNSLMNVFQSGALLLGPAIAGVLIQFGSMALALWVDALSFAISCISFVLLPALSHERVENEKLHNAQGIGVIWKKLRLDWLEATQFLKGHSLFASLFVATAASQVFGQAADSQEVVFAEKALHLGHFGYGMMVVAAGLGFLLGSLVLSLFANLFSTKFLLACGSVLGGIGYFIYALAQDFWQAVIGLIIMGVFVTAESVGFNTYTQHAVPVEKMGRINNLLDPPQKGFTLIMMVVASVVTEQYGVRILMLSVTCITIITGISNTILALLPRNRNSFETSV</sequence>
<evidence type="ECO:0000313" key="9">
    <source>
        <dbReference type="EMBL" id="MFB5192359.1"/>
    </source>
</evidence>
<keyword evidence="4 7" id="KW-0812">Transmembrane</keyword>
<comment type="subcellular location">
    <subcellularLocation>
        <location evidence="1">Cell membrane</location>
        <topology evidence="1">Multi-pass membrane protein</topology>
    </subcellularLocation>
</comment>
<dbReference type="Pfam" id="PF07690">
    <property type="entry name" value="MFS_1"/>
    <property type="match status" value="2"/>
</dbReference>
<dbReference type="PANTHER" id="PTHR23513:SF6">
    <property type="entry name" value="MAJOR FACILITATOR SUPERFAMILY ASSOCIATED DOMAIN-CONTAINING PROTEIN"/>
    <property type="match status" value="1"/>
</dbReference>
<organism evidence="9 10">
    <name type="scientific">Alicyclobacillus fastidiosus</name>
    <dbReference type="NCBI Taxonomy" id="392011"/>
    <lineage>
        <taxon>Bacteria</taxon>
        <taxon>Bacillati</taxon>
        <taxon>Bacillota</taxon>
        <taxon>Bacilli</taxon>
        <taxon>Bacillales</taxon>
        <taxon>Alicyclobacillaceae</taxon>
        <taxon>Alicyclobacillus</taxon>
    </lineage>
</organism>
<dbReference type="Proteomes" id="UP001579974">
    <property type="component" value="Unassembled WGS sequence"/>
</dbReference>
<feature type="transmembrane region" description="Helical" evidence="7">
    <location>
        <begin position="259"/>
        <end position="283"/>
    </location>
</feature>
<evidence type="ECO:0000256" key="3">
    <source>
        <dbReference type="ARBA" id="ARBA00022475"/>
    </source>
</evidence>
<feature type="domain" description="Major facilitator superfamily (MFS) profile" evidence="8">
    <location>
        <begin position="209"/>
        <end position="412"/>
    </location>
</feature>
<keyword evidence="10" id="KW-1185">Reference proteome</keyword>
<gene>
    <name evidence="9" type="ORF">KKP3000_001558</name>
</gene>
<name>A0ABV5AJC1_9BACL</name>
<keyword evidence="6 7" id="KW-0472">Membrane</keyword>
<evidence type="ECO:0000259" key="8">
    <source>
        <dbReference type="PROSITE" id="PS50850"/>
    </source>
</evidence>
<evidence type="ECO:0000256" key="5">
    <source>
        <dbReference type="ARBA" id="ARBA00022989"/>
    </source>
</evidence>
<feature type="transmembrane region" description="Helical" evidence="7">
    <location>
        <begin position="12"/>
        <end position="37"/>
    </location>
</feature>
<evidence type="ECO:0000256" key="1">
    <source>
        <dbReference type="ARBA" id="ARBA00004651"/>
    </source>
</evidence>
<feature type="transmembrane region" description="Helical" evidence="7">
    <location>
        <begin position="315"/>
        <end position="337"/>
    </location>
</feature>